<sequence length="154" mass="17895">MKNLIVSIISITLLSNCNQSNINRQSINKEQVNDTVEKTVSLSIKPNVFKLSHIPDTVKVVMSNNTHDTIMTGLHYKIENLENKEWKEASPNDVMFNDLGWQLNPTNSGNFDKTLYKDRIKYEAGRYRIVKYYVKSDYQKSKQKITVFAEFEVK</sequence>
<reference evidence="3" key="1">
    <citation type="journal article" date="2019" name="Int. J. Syst. Evol. Microbiol.">
        <title>The Global Catalogue of Microorganisms (GCM) 10K type strain sequencing project: providing services to taxonomists for standard genome sequencing and annotation.</title>
        <authorList>
            <consortium name="The Broad Institute Genomics Platform"/>
            <consortium name="The Broad Institute Genome Sequencing Center for Infectious Disease"/>
            <person name="Wu L."/>
            <person name="Ma J."/>
        </authorList>
    </citation>
    <scope>NUCLEOTIDE SEQUENCE [LARGE SCALE GENOMIC DNA]</scope>
    <source>
        <strain evidence="3">KCTC 42248</strain>
    </source>
</reference>
<dbReference type="Pfam" id="PF20251">
    <property type="entry name" value="Big_14"/>
    <property type="match status" value="1"/>
</dbReference>
<protein>
    <submittedName>
        <fullName evidence="2">Immunoglobulin-like domain-containing protein</fullName>
    </submittedName>
</protein>
<proteinExistence type="predicted"/>
<accession>A0ABW5NGF5</accession>
<dbReference type="InterPro" id="IPR046878">
    <property type="entry name" value="Big_14"/>
</dbReference>
<evidence type="ECO:0000313" key="3">
    <source>
        <dbReference type="Proteomes" id="UP001597393"/>
    </source>
</evidence>
<evidence type="ECO:0000259" key="1">
    <source>
        <dbReference type="Pfam" id="PF20251"/>
    </source>
</evidence>
<keyword evidence="3" id="KW-1185">Reference proteome</keyword>
<comment type="caution">
    <text evidence="2">The sequence shown here is derived from an EMBL/GenBank/DDBJ whole genome shotgun (WGS) entry which is preliminary data.</text>
</comment>
<organism evidence="2 3">
    <name type="scientific">Sphingobacterium corticis</name>
    <dbReference type="NCBI Taxonomy" id="1812823"/>
    <lineage>
        <taxon>Bacteria</taxon>
        <taxon>Pseudomonadati</taxon>
        <taxon>Bacteroidota</taxon>
        <taxon>Sphingobacteriia</taxon>
        <taxon>Sphingobacteriales</taxon>
        <taxon>Sphingobacteriaceae</taxon>
        <taxon>Sphingobacterium</taxon>
    </lineage>
</organism>
<gene>
    <name evidence="2" type="ORF">ACFSQ3_02265</name>
</gene>
<dbReference type="RefSeq" id="WP_380867123.1">
    <property type="nucleotide sequence ID" value="NZ_JBHUMA010000004.1"/>
</dbReference>
<evidence type="ECO:0000313" key="2">
    <source>
        <dbReference type="EMBL" id="MFD2597761.1"/>
    </source>
</evidence>
<dbReference type="EMBL" id="JBHUMA010000004">
    <property type="protein sequence ID" value="MFD2597761.1"/>
    <property type="molecule type" value="Genomic_DNA"/>
</dbReference>
<feature type="domain" description="Bacterial Ig-like" evidence="1">
    <location>
        <begin position="39"/>
        <end position="151"/>
    </location>
</feature>
<name>A0ABW5NGF5_9SPHI</name>
<dbReference type="Proteomes" id="UP001597393">
    <property type="component" value="Unassembled WGS sequence"/>
</dbReference>